<dbReference type="CDD" id="cd00834">
    <property type="entry name" value="KAS_I_II"/>
    <property type="match status" value="1"/>
</dbReference>
<accession>A0A1Q8CL07</accession>
<evidence type="ECO:0000256" key="1">
    <source>
        <dbReference type="ARBA" id="ARBA00008467"/>
    </source>
</evidence>
<comment type="similarity">
    <text evidence="1 3">Belongs to the thiolase-like superfamily. Beta-ketoacyl-ACP synthases family.</text>
</comment>
<organism evidence="5 6">
    <name type="scientific">Actinophytocola xanthii</name>
    <dbReference type="NCBI Taxonomy" id="1912961"/>
    <lineage>
        <taxon>Bacteria</taxon>
        <taxon>Bacillati</taxon>
        <taxon>Actinomycetota</taxon>
        <taxon>Actinomycetes</taxon>
        <taxon>Pseudonocardiales</taxon>
        <taxon>Pseudonocardiaceae</taxon>
    </lineage>
</organism>
<feature type="domain" description="Ketosynthase family 3 (KS3)" evidence="4">
    <location>
        <begin position="415"/>
        <end position="760"/>
    </location>
</feature>
<keyword evidence="6" id="KW-1185">Reference proteome</keyword>
<proteinExistence type="inferred from homology"/>
<dbReference type="Pfam" id="PF02801">
    <property type="entry name" value="Ketoacyl-synt_C"/>
    <property type="match status" value="2"/>
</dbReference>
<evidence type="ECO:0000256" key="2">
    <source>
        <dbReference type="ARBA" id="ARBA00022679"/>
    </source>
</evidence>
<gene>
    <name evidence="5" type="ORF">BU204_24215</name>
</gene>
<dbReference type="PROSITE" id="PS00606">
    <property type="entry name" value="KS3_1"/>
    <property type="match status" value="1"/>
</dbReference>
<dbReference type="Gene3D" id="3.40.47.10">
    <property type="match status" value="4"/>
</dbReference>
<dbReference type="InterPro" id="IPR016039">
    <property type="entry name" value="Thiolase-like"/>
</dbReference>
<dbReference type="PANTHER" id="PTHR11712:SF336">
    <property type="entry name" value="3-OXOACYL-[ACYL-CARRIER-PROTEIN] SYNTHASE, MITOCHONDRIAL"/>
    <property type="match status" value="1"/>
</dbReference>
<name>A0A1Q8CL07_9PSEU</name>
<dbReference type="InterPro" id="IPR014030">
    <property type="entry name" value="Ketoacyl_synth_N"/>
</dbReference>
<dbReference type="Pfam" id="PF00109">
    <property type="entry name" value="ketoacyl-synt"/>
    <property type="match status" value="2"/>
</dbReference>
<dbReference type="Proteomes" id="UP000185596">
    <property type="component" value="Unassembled WGS sequence"/>
</dbReference>
<dbReference type="GO" id="GO:0006633">
    <property type="term" value="P:fatty acid biosynthetic process"/>
    <property type="evidence" value="ECO:0007669"/>
    <property type="project" value="InterPro"/>
</dbReference>
<dbReference type="AlphaFoldDB" id="A0A1Q8CL07"/>
<dbReference type="PROSITE" id="PS52004">
    <property type="entry name" value="KS3_2"/>
    <property type="match status" value="2"/>
</dbReference>
<dbReference type="EMBL" id="MSIE01000046">
    <property type="protein sequence ID" value="OLF15037.1"/>
    <property type="molecule type" value="Genomic_DNA"/>
</dbReference>
<evidence type="ECO:0000256" key="3">
    <source>
        <dbReference type="RuleBase" id="RU003694"/>
    </source>
</evidence>
<evidence type="ECO:0000313" key="6">
    <source>
        <dbReference type="Proteomes" id="UP000185596"/>
    </source>
</evidence>
<dbReference type="GO" id="GO:0004315">
    <property type="term" value="F:3-oxoacyl-[acyl-carrier-protein] synthase activity"/>
    <property type="evidence" value="ECO:0007669"/>
    <property type="project" value="InterPro"/>
</dbReference>
<dbReference type="InterPro" id="IPR020841">
    <property type="entry name" value="PKS_Beta-ketoAc_synthase_dom"/>
</dbReference>
<dbReference type="InterPro" id="IPR018201">
    <property type="entry name" value="Ketoacyl_synth_AS"/>
</dbReference>
<feature type="domain" description="Ketosynthase family 3 (KS3)" evidence="4">
    <location>
        <begin position="1"/>
        <end position="402"/>
    </location>
</feature>
<dbReference type="SMART" id="SM00825">
    <property type="entry name" value="PKS_KS"/>
    <property type="match status" value="1"/>
</dbReference>
<keyword evidence="2 3" id="KW-0808">Transferase</keyword>
<dbReference type="InterPro" id="IPR000794">
    <property type="entry name" value="Beta-ketoacyl_synthase"/>
</dbReference>
<evidence type="ECO:0000259" key="4">
    <source>
        <dbReference type="PROSITE" id="PS52004"/>
    </source>
</evidence>
<sequence>MVTGLGAVTAQGHGVEATWRGFLDGTVAIRPVTGIDVSGYRTSLGGEVDPPQRRHDDYGRLVGGWDGAVEFALAAAGEAMAGAGVKVARNGHGEGVPATRWGVVVGTCNGGLRSAEGAWLAERDGKAVDWRQHLMIQPQTIAEVLSAAFGLRGPVFSVNTACASGAHAIAHAVEIIRAGRADAMLVGGSDAFNETVFAGFNSLESLSPAPAAPYSKDRQGLSLGEGSGMLVLVRHSVAVAAGAPVVAEVLGYGLSADGHHPTAPHPQGEGAARALTAAFAATGIAPADVAYVNGHGTGTPKNDSAESNAVRRAFGYSAEKLALSSVKSMVGHLLGAAGAVEGIATVLALRDQTAPPTTGFTGPDPKCGLDAVPNEARSLPMDVAMSNNFAFAGANATVVFAREGRPATPLPEPVIDRVVVTGAGVVSPVGATAAELLRAYRDGVTVTGRVSTVDHEPAAYLTPRQRRRMDRLGVFAVVTSAMALEDAGLDPAEHDPDRVGVVLGTGLGPVESIERFTVPVLESGAVAANPAVFPNTVYNAAAGQVSMVLGVKGPTSTLTAAHAAGASALCVAHDLLRTGAADAVLCPAVDAFSPAALRAYERIPLFSGPGSGRYTLVEGGVTLLLERESFARARGARVLGHLSGQGSAADAVGIGRWDPRGAGVERAMRAALAEAGVDARELAAVWANASGLASVDRPELAAVERVAPGVRVETPKQVLGEPVGAGAQLAIALATQESPGPVLVNSSSLGGTHVSLVVTKE</sequence>
<dbReference type="PANTHER" id="PTHR11712">
    <property type="entry name" value="POLYKETIDE SYNTHASE-RELATED"/>
    <property type="match status" value="1"/>
</dbReference>
<reference evidence="5 6" key="1">
    <citation type="submission" date="2016-12" db="EMBL/GenBank/DDBJ databases">
        <title>The draft genome sequence of Actinophytocola sp. 11-183.</title>
        <authorList>
            <person name="Wang W."/>
            <person name="Yuan L."/>
        </authorList>
    </citation>
    <scope>NUCLEOTIDE SEQUENCE [LARGE SCALE GENOMIC DNA]</scope>
    <source>
        <strain evidence="5 6">11-183</strain>
    </source>
</reference>
<dbReference type="STRING" id="1912961.BU204_24215"/>
<dbReference type="SUPFAM" id="SSF53901">
    <property type="entry name" value="Thiolase-like"/>
    <property type="match status" value="4"/>
</dbReference>
<comment type="caution">
    <text evidence="5">The sequence shown here is derived from an EMBL/GenBank/DDBJ whole genome shotgun (WGS) entry which is preliminary data.</text>
</comment>
<dbReference type="InterPro" id="IPR014031">
    <property type="entry name" value="Ketoacyl_synth_C"/>
</dbReference>
<protein>
    <submittedName>
        <fullName evidence="5">3-ketoacyl-ACP synthase</fullName>
    </submittedName>
</protein>
<evidence type="ECO:0000313" key="5">
    <source>
        <dbReference type="EMBL" id="OLF15037.1"/>
    </source>
</evidence>